<accession>A0A4Z2GI04</accession>
<dbReference type="AlphaFoldDB" id="A0A4Z2GI04"/>
<evidence type="ECO:0000313" key="3">
    <source>
        <dbReference type="Proteomes" id="UP000314294"/>
    </source>
</evidence>
<comment type="caution">
    <text evidence="2">The sequence shown here is derived from an EMBL/GenBank/DDBJ whole genome shotgun (WGS) entry which is preliminary data.</text>
</comment>
<proteinExistence type="predicted"/>
<reference evidence="2 3" key="1">
    <citation type="submission" date="2019-03" db="EMBL/GenBank/DDBJ databases">
        <title>First draft genome of Liparis tanakae, snailfish: a comprehensive survey of snailfish specific genes.</title>
        <authorList>
            <person name="Kim W."/>
            <person name="Song I."/>
            <person name="Jeong J.-H."/>
            <person name="Kim D."/>
            <person name="Kim S."/>
            <person name="Ryu S."/>
            <person name="Song J.Y."/>
            <person name="Lee S.K."/>
        </authorList>
    </citation>
    <scope>NUCLEOTIDE SEQUENCE [LARGE SCALE GENOMIC DNA]</scope>
    <source>
        <tissue evidence="2">Muscle</tissue>
    </source>
</reference>
<sequence length="109" mass="11777">MERCWEAWTSGGVGPVLPAAPRLSVSGSQPTLPLEREDSEALESSLATGRAVQKRKEARALVYEENATRACTLLESSKRKIIKNCRGTATEKESAGSSSLVNIADWILC</sequence>
<feature type="region of interest" description="Disordered" evidence="1">
    <location>
        <begin position="20"/>
        <end position="48"/>
    </location>
</feature>
<name>A0A4Z2GI04_9TELE</name>
<dbReference type="EMBL" id="SRLO01000531">
    <property type="protein sequence ID" value="TNN52960.1"/>
    <property type="molecule type" value="Genomic_DNA"/>
</dbReference>
<protein>
    <submittedName>
        <fullName evidence="2">Uncharacterized protein</fullName>
    </submittedName>
</protein>
<organism evidence="2 3">
    <name type="scientific">Liparis tanakae</name>
    <name type="common">Tanaka's snailfish</name>
    <dbReference type="NCBI Taxonomy" id="230148"/>
    <lineage>
        <taxon>Eukaryota</taxon>
        <taxon>Metazoa</taxon>
        <taxon>Chordata</taxon>
        <taxon>Craniata</taxon>
        <taxon>Vertebrata</taxon>
        <taxon>Euteleostomi</taxon>
        <taxon>Actinopterygii</taxon>
        <taxon>Neopterygii</taxon>
        <taxon>Teleostei</taxon>
        <taxon>Neoteleostei</taxon>
        <taxon>Acanthomorphata</taxon>
        <taxon>Eupercaria</taxon>
        <taxon>Perciformes</taxon>
        <taxon>Cottioidei</taxon>
        <taxon>Cottales</taxon>
        <taxon>Liparidae</taxon>
        <taxon>Liparis</taxon>
    </lineage>
</organism>
<evidence type="ECO:0000313" key="2">
    <source>
        <dbReference type="EMBL" id="TNN52960.1"/>
    </source>
</evidence>
<gene>
    <name evidence="2" type="ORF">EYF80_036825</name>
</gene>
<dbReference type="Proteomes" id="UP000314294">
    <property type="component" value="Unassembled WGS sequence"/>
</dbReference>
<evidence type="ECO:0000256" key="1">
    <source>
        <dbReference type="SAM" id="MobiDB-lite"/>
    </source>
</evidence>
<keyword evidence="3" id="KW-1185">Reference proteome</keyword>